<keyword evidence="3" id="KW-0408">Iron</keyword>
<keyword evidence="4" id="KW-0805">Transcription regulation</keyword>
<accession>A0AAV5V2Q4</accession>
<dbReference type="SUPFAM" id="SSF51197">
    <property type="entry name" value="Clavaminate synthase-like"/>
    <property type="match status" value="1"/>
</dbReference>
<keyword evidence="8" id="KW-1185">Reference proteome</keyword>
<dbReference type="GO" id="GO:0016491">
    <property type="term" value="F:oxidoreductase activity"/>
    <property type="evidence" value="ECO:0007669"/>
    <property type="project" value="UniProtKB-KW"/>
</dbReference>
<evidence type="ECO:0000256" key="3">
    <source>
        <dbReference type="ARBA" id="ARBA00023004"/>
    </source>
</evidence>
<feature type="domain" description="JmjC" evidence="6">
    <location>
        <begin position="115"/>
        <end position="284"/>
    </location>
</feature>
<feature type="non-terminal residue" evidence="7">
    <location>
        <position position="346"/>
    </location>
</feature>
<keyword evidence="2" id="KW-0560">Oxidoreductase</keyword>
<comment type="caution">
    <text evidence="7">The sequence shown here is derived from an EMBL/GenBank/DDBJ whole genome shotgun (WGS) entry which is preliminary data.</text>
</comment>
<evidence type="ECO:0000259" key="6">
    <source>
        <dbReference type="PROSITE" id="PS51184"/>
    </source>
</evidence>
<keyword evidence="5" id="KW-0804">Transcription</keyword>
<proteinExistence type="predicted"/>
<evidence type="ECO:0000313" key="7">
    <source>
        <dbReference type="EMBL" id="GMT13867.1"/>
    </source>
</evidence>
<dbReference type="InterPro" id="IPR003347">
    <property type="entry name" value="JmjC_dom"/>
</dbReference>
<organism evidence="7 8">
    <name type="scientific">Pristionchus fissidentatus</name>
    <dbReference type="NCBI Taxonomy" id="1538716"/>
    <lineage>
        <taxon>Eukaryota</taxon>
        <taxon>Metazoa</taxon>
        <taxon>Ecdysozoa</taxon>
        <taxon>Nematoda</taxon>
        <taxon>Chromadorea</taxon>
        <taxon>Rhabditida</taxon>
        <taxon>Rhabditina</taxon>
        <taxon>Diplogasteromorpha</taxon>
        <taxon>Diplogasteroidea</taxon>
        <taxon>Neodiplogasteridae</taxon>
        <taxon>Pristionchus</taxon>
    </lineage>
</organism>
<gene>
    <name evidence="7" type="ORF">PFISCL1PPCAC_5164</name>
</gene>
<dbReference type="InterPro" id="IPR050690">
    <property type="entry name" value="JHDM1_Histone_Demethylase"/>
</dbReference>
<protein>
    <recommendedName>
        <fullName evidence="6">JmjC domain-containing protein</fullName>
    </recommendedName>
</protein>
<evidence type="ECO:0000256" key="1">
    <source>
        <dbReference type="ARBA" id="ARBA00022723"/>
    </source>
</evidence>
<dbReference type="Gene3D" id="2.60.120.650">
    <property type="entry name" value="Cupin"/>
    <property type="match status" value="1"/>
</dbReference>
<dbReference type="AlphaFoldDB" id="A0AAV5V2Q4"/>
<evidence type="ECO:0000256" key="2">
    <source>
        <dbReference type="ARBA" id="ARBA00023002"/>
    </source>
</evidence>
<dbReference type="PANTHER" id="PTHR23123">
    <property type="entry name" value="PHD/F-BOX CONTAINING PROTEIN"/>
    <property type="match status" value="1"/>
</dbReference>
<name>A0AAV5V2Q4_9BILA</name>
<sequence length="346" mass="40344">DKFDFEGLLSSTAYNHPELVRKMTPEEFTMAYYNESGLNEVLVFNCDPKRLGMKMVDERFTPREVENLVGSNRMISCVRVDTQGSEQMKLKDFVEYYYKPKEEKDKLFNVLSLEFSNTALSDLVRAPSLVRAIDWAGAWTEELKHRTVHFKEHGGFSSEQHYPRVEKYCLMSPTACYTDFHIDFHGSSVWYHVKQGQKIFWIIEPSIENIKKYEEYMKDEDQTGFYGDLVDKCHRVFVNPGNTLIIPSGWIHAVYTPKDSLVFGGNFLHSRAISMQIDVLQSEDRSGIDKRYRYPQSEEVAFHMMAKLVKACTSREYVRPLSKNQQEHNMEYVGEDFVKAGGHRRI</sequence>
<reference evidence="7" key="1">
    <citation type="submission" date="2023-10" db="EMBL/GenBank/DDBJ databases">
        <title>Genome assembly of Pristionchus species.</title>
        <authorList>
            <person name="Yoshida K."/>
            <person name="Sommer R.J."/>
        </authorList>
    </citation>
    <scope>NUCLEOTIDE SEQUENCE</scope>
    <source>
        <strain evidence="7">RS5133</strain>
    </source>
</reference>
<evidence type="ECO:0000256" key="5">
    <source>
        <dbReference type="ARBA" id="ARBA00023163"/>
    </source>
</evidence>
<dbReference type="GO" id="GO:0046872">
    <property type="term" value="F:metal ion binding"/>
    <property type="evidence" value="ECO:0007669"/>
    <property type="project" value="UniProtKB-KW"/>
</dbReference>
<dbReference type="PROSITE" id="PS51184">
    <property type="entry name" value="JMJC"/>
    <property type="match status" value="1"/>
</dbReference>
<keyword evidence="1" id="KW-0479">Metal-binding</keyword>
<evidence type="ECO:0000313" key="8">
    <source>
        <dbReference type="Proteomes" id="UP001432322"/>
    </source>
</evidence>
<dbReference type="EMBL" id="BTSY01000002">
    <property type="protein sequence ID" value="GMT13867.1"/>
    <property type="molecule type" value="Genomic_DNA"/>
</dbReference>
<feature type="non-terminal residue" evidence="7">
    <location>
        <position position="1"/>
    </location>
</feature>
<evidence type="ECO:0000256" key="4">
    <source>
        <dbReference type="ARBA" id="ARBA00023015"/>
    </source>
</evidence>
<dbReference type="SMART" id="SM00558">
    <property type="entry name" value="JmjC"/>
    <property type="match status" value="1"/>
</dbReference>
<dbReference type="Pfam" id="PF02373">
    <property type="entry name" value="JmjC"/>
    <property type="match status" value="1"/>
</dbReference>
<dbReference type="Proteomes" id="UP001432322">
    <property type="component" value="Unassembled WGS sequence"/>
</dbReference>